<dbReference type="SUPFAM" id="SSF117916">
    <property type="entry name" value="Fe-S cluster assembly (FSCA) domain-like"/>
    <property type="match status" value="1"/>
</dbReference>
<dbReference type="Pfam" id="PF01106">
    <property type="entry name" value="NifU"/>
    <property type="match status" value="1"/>
</dbReference>
<name>A0ABT9DDQ9_9CELL</name>
<keyword evidence="4" id="KW-1185">Reference proteome</keyword>
<dbReference type="InterPro" id="IPR034904">
    <property type="entry name" value="FSCA_dom_sf"/>
</dbReference>
<accession>A0ABT9DDQ9</accession>
<feature type="domain" description="NIF system FeS cluster assembly NifU C-terminal" evidence="2">
    <location>
        <begin position="106"/>
        <end position="170"/>
    </location>
</feature>
<gene>
    <name evidence="3" type="ORF">Q6348_09645</name>
</gene>
<proteinExistence type="predicted"/>
<comment type="function">
    <text evidence="1">May be involved in the formation or repair of [Fe-S] clusters present in iron-sulfur proteins.</text>
</comment>
<dbReference type="RefSeq" id="WP_304601081.1">
    <property type="nucleotide sequence ID" value="NZ_JAUQYO010000001.1"/>
</dbReference>
<evidence type="ECO:0000313" key="4">
    <source>
        <dbReference type="Proteomes" id="UP001232536"/>
    </source>
</evidence>
<dbReference type="Gene3D" id="3.30.300.130">
    <property type="entry name" value="Fe-S cluster assembly (FSCA)"/>
    <property type="match status" value="1"/>
</dbReference>
<organism evidence="3 4">
    <name type="scientific">Actinotalea lenta</name>
    <dbReference type="NCBI Taxonomy" id="3064654"/>
    <lineage>
        <taxon>Bacteria</taxon>
        <taxon>Bacillati</taxon>
        <taxon>Actinomycetota</taxon>
        <taxon>Actinomycetes</taxon>
        <taxon>Micrococcales</taxon>
        <taxon>Cellulomonadaceae</taxon>
        <taxon>Actinotalea</taxon>
    </lineage>
</organism>
<comment type="caution">
    <text evidence="3">The sequence shown here is derived from an EMBL/GenBank/DDBJ whole genome shotgun (WGS) entry which is preliminary data.</text>
</comment>
<evidence type="ECO:0000313" key="3">
    <source>
        <dbReference type="EMBL" id="MDO8107458.1"/>
    </source>
</evidence>
<dbReference type="Proteomes" id="UP001232536">
    <property type="component" value="Unassembled WGS sequence"/>
</dbReference>
<dbReference type="EMBL" id="JAUQYP010000001">
    <property type="protein sequence ID" value="MDO8107458.1"/>
    <property type="molecule type" value="Genomic_DNA"/>
</dbReference>
<sequence>MTEAVHPERTDDPTTLLWRFGQGLDGVAQDWDACVRAAFAPLVSAHVVGAVRAERDAVRVTLRPGHSWTTQARQVRTAAQRAAALLRRGAADADSRRRALEAAARDALDQVIGPYAAGHGGDVRLVDVGPDVVSVRLAGACHGCPAAALTVHARLEGLIRRRAPWLAAVEVVDAQPSGWLARVS</sequence>
<evidence type="ECO:0000259" key="2">
    <source>
        <dbReference type="Pfam" id="PF01106"/>
    </source>
</evidence>
<protein>
    <submittedName>
        <fullName evidence="3">NifU family protein</fullName>
    </submittedName>
</protein>
<evidence type="ECO:0000256" key="1">
    <source>
        <dbReference type="ARBA" id="ARBA00049958"/>
    </source>
</evidence>
<reference evidence="3 4" key="1">
    <citation type="submission" date="2023-07" db="EMBL/GenBank/DDBJ databases">
        <title>Description of novel actinomycetes strains, isolated from tidal flat sediment.</title>
        <authorList>
            <person name="Lu C."/>
        </authorList>
    </citation>
    <scope>NUCLEOTIDE SEQUENCE [LARGE SCALE GENOMIC DNA]</scope>
    <source>
        <strain evidence="3 4">SYSU T00b441</strain>
    </source>
</reference>
<dbReference type="InterPro" id="IPR001075">
    <property type="entry name" value="NIF_FeS_clus_asmbl_NifU_C"/>
</dbReference>